<proteinExistence type="predicted"/>
<feature type="chain" id="PRO_5034278553" evidence="2">
    <location>
        <begin position="19"/>
        <end position="445"/>
    </location>
</feature>
<dbReference type="OrthoDB" id="10549414at2759"/>
<evidence type="ECO:0000313" key="4">
    <source>
        <dbReference type="Proteomes" id="UP000578531"/>
    </source>
</evidence>
<feature type="region of interest" description="Disordered" evidence="1">
    <location>
        <begin position="143"/>
        <end position="173"/>
    </location>
</feature>
<feature type="region of interest" description="Disordered" evidence="1">
    <location>
        <begin position="194"/>
        <end position="270"/>
    </location>
</feature>
<organism evidence="3 4">
    <name type="scientific">Letharia columbiana</name>
    <dbReference type="NCBI Taxonomy" id="112416"/>
    <lineage>
        <taxon>Eukaryota</taxon>
        <taxon>Fungi</taxon>
        <taxon>Dikarya</taxon>
        <taxon>Ascomycota</taxon>
        <taxon>Pezizomycotina</taxon>
        <taxon>Lecanoromycetes</taxon>
        <taxon>OSLEUM clade</taxon>
        <taxon>Lecanoromycetidae</taxon>
        <taxon>Lecanorales</taxon>
        <taxon>Lecanorineae</taxon>
        <taxon>Parmeliaceae</taxon>
        <taxon>Letharia</taxon>
    </lineage>
</organism>
<dbReference type="Proteomes" id="UP000578531">
    <property type="component" value="Unassembled WGS sequence"/>
</dbReference>
<dbReference type="GeneID" id="59284526"/>
<keyword evidence="4" id="KW-1185">Reference proteome</keyword>
<accession>A0A8H6L815</accession>
<evidence type="ECO:0000256" key="2">
    <source>
        <dbReference type="SAM" id="SignalP"/>
    </source>
</evidence>
<evidence type="ECO:0000256" key="1">
    <source>
        <dbReference type="SAM" id="MobiDB-lite"/>
    </source>
</evidence>
<feature type="compositionally biased region" description="Polar residues" evidence="1">
    <location>
        <begin position="161"/>
        <end position="173"/>
    </location>
</feature>
<dbReference type="AlphaFoldDB" id="A0A8H6L815"/>
<gene>
    <name evidence="3" type="ORF">HO173_002855</name>
</gene>
<dbReference type="RefSeq" id="XP_037168279.1">
    <property type="nucleotide sequence ID" value="XM_037304786.1"/>
</dbReference>
<feature type="compositionally biased region" description="Polar residues" evidence="1">
    <location>
        <begin position="195"/>
        <end position="221"/>
    </location>
</feature>
<dbReference type="EMBL" id="JACCJC010000007">
    <property type="protein sequence ID" value="KAF6238983.1"/>
    <property type="molecule type" value="Genomic_DNA"/>
</dbReference>
<evidence type="ECO:0000313" key="3">
    <source>
        <dbReference type="EMBL" id="KAF6238983.1"/>
    </source>
</evidence>
<feature type="signal peptide" evidence="2">
    <location>
        <begin position="1"/>
        <end position="18"/>
    </location>
</feature>
<protein>
    <submittedName>
        <fullName evidence="3">Uncharacterized protein</fullName>
    </submittedName>
</protein>
<feature type="compositionally biased region" description="Polar residues" evidence="1">
    <location>
        <begin position="251"/>
        <end position="270"/>
    </location>
</feature>
<reference evidence="3 4" key="1">
    <citation type="journal article" date="2020" name="Genomics">
        <title>Complete, high-quality genomes from long-read metagenomic sequencing of two wolf lichen thalli reveals enigmatic genome architecture.</title>
        <authorList>
            <person name="McKenzie S.K."/>
            <person name="Walston R.F."/>
            <person name="Allen J.L."/>
        </authorList>
    </citation>
    <scope>NUCLEOTIDE SEQUENCE [LARGE SCALE GENOMIC DNA]</scope>
    <source>
        <strain evidence="3">WasteWater2</strain>
    </source>
</reference>
<sequence length="445" mass="47577">MNLFHVIISLLASSVALAGHITRSADLTLEPVVETPYGYIPDGLPDTDPTPNSCWTAPNGIVSGSAYSPGICHICVNQNGTGLNSWFGAWARDASNFAMEVTPAVNLGPETANESLYSFNAGPEHLTVAIRHNKLPSKASSVSLLLGKPPAPQMSLDPATHENSTSCNAVQDAQDSTETKAQCYFLCEASDASKGANSRRTQNTASSSSDSRVNEHSSVSHPRSAPVGKRHSAASLNSPPAEKNGVLPNGTVINPNPENNPNATKSPQSCWTKPVEPVVPMAKDSFSPGLCQVCVTQWGFGQAPQYQVWIRDALNHAMGEMDATTLATLNYNTDDPTSLTIPAGTKSLNIWPMESQGINGSGGVEFYNYSRVYMVWQVPSDFMVETMVFDPGLELGLQGSNCSLSGSTQGGAVTYFQCHFECPKEESMKGNHSSRATHSMKAIRY</sequence>
<keyword evidence="2" id="KW-0732">Signal</keyword>
<name>A0A8H6L815_9LECA</name>
<comment type="caution">
    <text evidence="3">The sequence shown here is derived from an EMBL/GenBank/DDBJ whole genome shotgun (WGS) entry which is preliminary data.</text>
</comment>